<dbReference type="Proteomes" id="UP000322000">
    <property type="component" value="Chromosome 4"/>
</dbReference>
<dbReference type="InParanoid" id="A0A7E5VF98"/>
<dbReference type="SUPFAM" id="SSF53649">
    <property type="entry name" value="Alkaline phosphatase-like"/>
    <property type="match status" value="1"/>
</dbReference>
<dbReference type="RefSeq" id="XP_026726962.1">
    <property type="nucleotide sequence ID" value="XM_026871161.1"/>
</dbReference>
<gene>
    <name evidence="3" type="primary">LOC113493268</name>
</gene>
<dbReference type="KEGG" id="tnl:113493268"/>
<dbReference type="FunFam" id="3.40.720.10:FF:000017">
    <property type="entry name" value="Predicted protein"/>
    <property type="match status" value="1"/>
</dbReference>
<dbReference type="Gene3D" id="3.40.720.10">
    <property type="entry name" value="Alkaline Phosphatase, subunit A"/>
    <property type="match status" value="1"/>
</dbReference>
<dbReference type="PANTHER" id="PTHR10974">
    <property type="entry name" value="FI08016P-RELATED"/>
    <property type="match status" value="1"/>
</dbReference>
<dbReference type="InterPro" id="IPR004245">
    <property type="entry name" value="DUF229"/>
</dbReference>
<accession>A0A7E5VF98</accession>
<protein>
    <submittedName>
        <fullName evidence="3">Uncharacterized protein LOC113493268</fullName>
    </submittedName>
</protein>
<dbReference type="AlphaFoldDB" id="A0A7E5VF98"/>
<evidence type="ECO:0000313" key="3">
    <source>
        <dbReference type="RefSeq" id="XP_026726962.1"/>
    </source>
</evidence>
<dbReference type="GeneID" id="113493268"/>
<proteinExistence type="predicted"/>
<feature type="chain" id="PRO_5028918231" evidence="1">
    <location>
        <begin position="20"/>
        <end position="596"/>
    </location>
</feature>
<organism evidence="2 3">
    <name type="scientific">Trichoplusia ni</name>
    <name type="common">Cabbage looper</name>
    <dbReference type="NCBI Taxonomy" id="7111"/>
    <lineage>
        <taxon>Eukaryota</taxon>
        <taxon>Metazoa</taxon>
        <taxon>Ecdysozoa</taxon>
        <taxon>Arthropoda</taxon>
        <taxon>Hexapoda</taxon>
        <taxon>Insecta</taxon>
        <taxon>Pterygota</taxon>
        <taxon>Neoptera</taxon>
        <taxon>Endopterygota</taxon>
        <taxon>Lepidoptera</taxon>
        <taxon>Glossata</taxon>
        <taxon>Ditrysia</taxon>
        <taxon>Noctuoidea</taxon>
        <taxon>Noctuidae</taxon>
        <taxon>Plusiinae</taxon>
        <taxon>Trichoplusia</taxon>
    </lineage>
</organism>
<dbReference type="CDD" id="cd16021">
    <property type="entry name" value="ALP_like"/>
    <property type="match status" value="1"/>
</dbReference>
<dbReference type="PANTHER" id="PTHR10974:SF1">
    <property type="entry name" value="FI08016P-RELATED"/>
    <property type="match status" value="1"/>
</dbReference>
<evidence type="ECO:0000313" key="2">
    <source>
        <dbReference type="Proteomes" id="UP000322000"/>
    </source>
</evidence>
<dbReference type="InterPro" id="IPR017850">
    <property type="entry name" value="Alkaline_phosphatase_core_sf"/>
</dbReference>
<evidence type="ECO:0000256" key="1">
    <source>
        <dbReference type="SAM" id="SignalP"/>
    </source>
</evidence>
<dbReference type="Pfam" id="PF02995">
    <property type="entry name" value="DUF229"/>
    <property type="match status" value="1"/>
</dbReference>
<dbReference type="OrthoDB" id="413313at2759"/>
<feature type="signal peptide" evidence="1">
    <location>
        <begin position="1"/>
        <end position="19"/>
    </location>
</feature>
<sequence>MHFWEVLSYVIVIIKEVLTVFESEVFALRTEGCSIIDYPEVSDNIKSFVGPPQDSQNCASSMQLVTSNTSHIWVIEEALPSFNVLKEELFYCCYTNFSAIANMSNINYGDCKLFSSVIKAEHEFVRVECYYLDNKVYENFFLFNSLDPISNTASNKDSYNVLILGIESMSRLNFHRTMPLTANFLKDKGMIELLGYNKIGDNSFPNLFPILTGLSFDYVKQAYTRNKVLDLNKCQFIWDKFKEKGYQTALGSDSIAAVLGTYEYSLRRQPTDNYLQPFIFETRNLFKDQHYNFHQCMGSKFFYQILLDYIYSLTHKLKNNNFFGMFWEESVSHEDLNMPNIMDESYHNFLKELHKENYLNKTVLVLLSDHGMRWGPIVQTAQGRSEERLPLLGILFPEQFRRRHKLAIKNILINTKRLTTPFDIYKTLLDLLNLKSLEDLALIERYRTLGSEYSLHSKTSLFLPVSPKRNCTTVGIEEHWCSCHKGKRIKIGSKLKISAALKLVMRLNELLNNYPQCQTLVLRRIYDVSLVENHKKWKIYTVMVKTAPGGGIFDATLIRRDASNWVVSGTVSRLNLYGNQSYCVPDATLKMYCFCG</sequence>
<reference evidence="3" key="1">
    <citation type="submission" date="2025-08" db="UniProtKB">
        <authorList>
            <consortium name="RefSeq"/>
        </authorList>
    </citation>
    <scope>IDENTIFICATION</scope>
</reference>
<keyword evidence="2" id="KW-1185">Reference proteome</keyword>
<keyword evidence="1" id="KW-0732">Signal</keyword>
<name>A0A7E5VF98_TRINI</name>
<dbReference type="GO" id="GO:0005615">
    <property type="term" value="C:extracellular space"/>
    <property type="evidence" value="ECO:0007669"/>
    <property type="project" value="TreeGrafter"/>
</dbReference>